<gene>
    <name evidence="1" type="ORF">Tci_884487</name>
</gene>
<sequence>AVGSGQREGRLRRVARRFYFQQFQGVVRHRVLAAPVFVEQVAGVDNVERNLEGVALAAAHEGDVLGYADVNLLVLYLSKSPAFSSHQTNLVEVAGVGGHVQQVVAGVAIAVQVRVLAVDVRERLARKAFVEQADGGSQVVVGVAEGVARARNDAVALVVARVAQLGAVGVVGNLIEGVV</sequence>
<feature type="non-terminal residue" evidence="1">
    <location>
        <position position="1"/>
    </location>
</feature>
<protein>
    <submittedName>
        <fullName evidence="1">Uncharacterized protein</fullName>
    </submittedName>
</protein>
<dbReference type="AlphaFoldDB" id="A0A699TTW4"/>
<reference evidence="1" key="1">
    <citation type="journal article" date="2019" name="Sci. Rep.">
        <title>Draft genome of Tanacetum cinerariifolium, the natural source of mosquito coil.</title>
        <authorList>
            <person name="Yamashiro T."/>
            <person name="Shiraishi A."/>
            <person name="Satake H."/>
            <person name="Nakayama K."/>
        </authorList>
    </citation>
    <scope>NUCLEOTIDE SEQUENCE</scope>
</reference>
<evidence type="ECO:0000313" key="1">
    <source>
        <dbReference type="EMBL" id="GFD12518.1"/>
    </source>
</evidence>
<feature type="non-terminal residue" evidence="1">
    <location>
        <position position="179"/>
    </location>
</feature>
<comment type="caution">
    <text evidence="1">The sequence shown here is derived from an EMBL/GenBank/DDBJ whole genome shotgun (WGS) entry which is preliminary data.</text>
</comment>
<proteinExistence type="predicted"/>
<organism evidence="1">
    <name type="scientific">Tanacetum cinerariifolium</name>
    <name type="common">Dalmatian daisy</name>
    <name type="synonym">Chrysanthemum cinerariifolium</name>
    <dbReference type="NCBI Taxonomy" id="118510"/>
    <lineage>
        <taxon>Eukaryota</taxon>
        <taxon>Viridiplantae</taxon>
        <taxon>Streptophyta</taxon>
        <taxon>Embryophyta</taxon>
        <taxon>Tracheophyta</taxon>
        <taxon>Spermatophyta</taxon>
        <taxon>Magnoliopsida</taxon>
        <taxon>eudicotyledons</taxon>
        <taxon>Gunneridae</taxon>
        <taxon>Pentapetalae</taxon>
        <taxon>asterids</taxon>
        <taxon>campanulids</taxon>
        <taxon>Asterales</taxon>
        <taxon>Asteraceae</taxon>
        <taxon>Asteroideae</taxon>
        <taxon>Anthemideae</taxon>
        <taxon>Anthemidinae</taxon>
        <taxon>Tanacetum</taxon>
    </lineage>
</organism>
<name>A0A699TTW4_TANCI</name>
<dbReference type="EMBL" id="BKCJ011266164">
    <property type="protein sequence ID" value="GFD12518.1"/>
    <property type="molecule type" value="Genomic_DNA"/>
</dbReference>
<accession>A0A699TTW4</accession>